<proteinExistence type="predicted"/>
<gene>
    <name evidence="1" type="ORF">ACFQQG_14490</name>
</gene>
<evidence type="ECO:0008006" key="3">
    <source>
        <dbReference type="Google" id="ProtNLM"/>
    </source>
</evidence>
<protein>
    <recommendedName>
        <fullName evidence="3">CHAT domain-containing protein</fullName>
    </recommendedName>
</protein>
<accession>A0ABD5W451</accession>
<sequence length="490" mass="54490">MLATVKTGERFTIETDTGFIHNMDSENIPDAAHSALIRCFYLDCLVRTEGLYPFDLQERHDFEEISEVSLDYSKLYGQSLSKRMETYFEVDHRCIDEIKSDWPVTAFVEPSTTGIESLPHLVYELADIQPADPPRYTGDEARQFVLDAFLQSGQKTRSTSLVFENEANFVDVPEAESRQTVWVGNGIPLNSSKFLLEGYKNHTVVADQAGSNDGNRDSSSMINASVVCNEETMESEPGDIKKVINSLDDFPVELSIYNHLSTHELRQVLKEKTDYLHFVGHASPDGLECSDGMLDVSTIEQSNVSTFFLNACQSFRQGKRLVELGSSGGIVTYSDISDKYALEISGLVVQLLKTGATIGTCLSIIQETTPIGGHYAVVGNHSAGLIQGDDNSLYLQRISEDGKRYHLEVTVYAAVTPDYKIGGLSNTTLDSVERHSIIPSQFSTNVEWPELEEFLSLTDLPVVYEDELITKDTLFETIEQQRSSGTDSSE</sequence>
<dbReference type="AlphaFoldDB" id="A0ABD5W451"/>
<comment type="caution">
    <text evidence="1">The sequence shown here is derived from an EMBL/GenBank/DDBJ whole genome shotgun (WGS) entry which is preliminary data.</text>
</comment>
<dbReference type="EMBL" id="JBHSZI010000001">
    <property type="protein sequence ID" value="MFC7059164.1"/>
    <property type="molecule type" value="Genomic_DNA"/>
</dbReference>
<keyword evidence="2" id="KW-1185">Reference proteome</keyword>
<evidence type="ECO:0000313" key="1">
    <source>
        <dbReference type="EMBL" id="MFC7059164.1"/>
    </source>
</evidence>
<dbReference type="Proteomes" id="UP001596445">
    <property type="component" value="Unassembled WGS sequence"/>
</dbReference>
<evidence type="ECO:0000313" key="2">
    <source>
        <dbReference type="Proteomes" id="UP001596445"/>
    </source>
</evidence>
<reference evidence="1 2" key="1">
    <citation type="journal article" date="2019" name="Int. J. Syst. Evol. Microbiol.">
        <title>The Global Catalogue of Microorganisms (GCM) 10K type strain sequencing project: providing services to taxonomists for standard genome sequencing and annotation.</title>
        <authorList>
            <consortium name="The Broad Institute Genomics Platform"/>
            <consortium name="The Broad Institute Genome Sequencing Center for Infectious Disease"/>
            <person name="Wu L."/>
            <person name="Ma J."/>
        </authorList>
    </citation>
    <scope>NUCLEOTIDE SEQUENCE [LARGE SCALE GENOMIC DNA]</scope>
    <source>
        <strain evidence="1 2">JCM 30072</strain>
    </source>
</reference>
<organism evidence="1 2">
    <name type="scientific">Halovenus salina</name>
    <dbReference type="NCBI Taxonomy" id="1510225"/>
    <lineage>
        <taxon>Archaea</taxon>
        <taxon>Methanobacteriati</taxon>
        <taxon>Methanobacteriota</taxon>
        <taxon>Stenosarchaea group</taxon>
        <taxon>Halobacteria</taxon>
        <taxon>Halobacteriales</taxon>
        <taxon>Haloarculaceae</taxon>
        <taxon>Halovenus</taxon>
    </lineage>
</organism>
<name>A0ABD5W451_9EURY</name>